<evidence type="ECO:0000259" key="3">
    <source>
        <dbReference type="PROSITE" id="PS51186"/>
    </source>
</evidence>
<protein>
    <submittedName>
        <fullName evidence="4">Ribosomal protein S18 acetylase RimI-like enzyme</fullName>
    </submittedName>
</protein>
<name>A0ABS2M1B8_9ACTN</name>
<dbReference type="Proteomes" id="UP000764837">
    <property type="component" value="Unassembled WGS sequence"/>
</dbReference>
<sequence>MARRYLEGFTPDDDPGMVAMVEGTPVGAVWGRMLPTERPGYGFVASDILELTLGVLPQARRHGVGSRLLAAVIGIAEHRRIPGLSLSVEDGNTARRLYEKAGFKVVGRNGGSDTMLLRIGEG</sequence>
<gene>
    <name evidence="4" type="ORF">JOD64_005472</name>
</gene>
<dbReference type="SUPFAM" id="SSF55729">
    <property type="entry name" value="Acyl-CoA N-acyltransferases (Nat)"/>
    <property type="match status" value="1"/>
</dbReference>
<reference evidence="4 5" key="1">
    <citation type="submission" date="2021-01" db="EMBL/GenBank/DDBJ databases">
        <title>Sequencing the genomes of 1000 actinobacteria strains.</title>
        <authorList>
            <person name="Klenk H.-P."/>
        </authorList>
    </citation>
    <scope>NUCLEOTIDE SEQUENCE [LARGE SCALE GENOMIC DNA]</scope>
    <source>
        <strain evidence="4 5">DSM 100204</strain>
    </source>
</reference>
<dbReference type="InterPro" id="IPR051556">
    <property type="entry name" value="N-term/lysine_N-AcTrnsfr"/>
</dbReference>
<evidence type="ECO:0000313" key="5">
    <source>
        <dbReference type="Proteomes" id="UP000764837"/>
    </source>
</evidence>
<evidence type="ECO:0000256" key="1">
    <source>
        <dbReference type="ARBA" id="ARBA00022679"/>
    </source>
</evidence>
<dbReference type="EMBL" id="JAFBBP010000001">
    <property type="protein sequence ID" value="MBM7494250.1"/>
    <property type="molecule type" value="Genomic_DNA"/>
</dbReference>
<organism evidence="4 5">
    <name type="scientific">Micromonospora luteifusca</name>
    <dbReference type="NCBI Taxonomy" id="709860"/>
    <lineage>
        <taxon>Bacteria</taxon>
        <taxon>Bacillati</taxon>
        <taxon>Actinomycetota</taxon>
        <taxon>Actinomycetes</taxon>
        <taxon>Micromonosporales</taxon>
        <taxon>Micromonosporaceae</taxon>
        <taxon>Micromonospora</taxon>
    </lineage>
</organism>
<dbReference type="CDD" id="cd04301">
    <property type="entry name" value="NAT_SF"/>
    <property type="match status" value="1"/>
</dbReference>
<dbReference type="PANTHER" id="PTHR42919:SF8">
    <property type="entry name" value="N-ALPHA-ACETYLTRANSFERASE 50"/>
    <property type="match status" value="1"/>
</dbReference>
<proteinExistence type="predicted"/>
<keyword evidence="5" id="KW-1185">Reference proteome</keyword>
<evidence type="ECO:0000313" key="4">
    <source>
        <dbReference type="EMBL" id="MBM7494250.1"/>
    </source>
</evidence>
<dbReference type="PANTHER" id="PTHR42919">
    <property type="entry name" value="N-ALPHA-ACETYLTRANSFERASE"/>
    <property type="match status" value="1"/>
</dbReference>
<dbReference type="InterPro" id="IPR016181">
    <property type="entry name" value="Acyl_CoA_acyltransferase"/>
</dbReference>
<feature type="domain" description="N-acetyltransferase" evidence="3">
    <location>
        <begin position="1"/>
        <end position="120"/>
    </location>
</feature>
<dbReference type="InterPro" id="IPR000182">
    <property type="entry name" value="GNAT_dom"/>
</dbReference>
<dbReference type="Pfam" id="PF00583">
    <property type="entry name" value="Acetyltransf_1"/>
    <property type="match status" value="1"/>
</dbReference>
<dbReference type="PROSITE" id="PS51186">
    <property type="entry name" value="GNAT"/>
    <property type="match status" value="1"/>
</dbReference>
<keyword evidence="2" id="KW-0012">Acyltransferase</keyword>
<keyword evidence="1" id="KW-0808">Transferase</keyword>
<accession>A0ABS2M1B8</accession>
<comment type="caution">
    <text evidence="4">The sequence shown here is derived from an EMBL/GenBank/DDBJ whole genome shotgun (WGS) entry which is preliminary data.</text>
</comment>
<dbReference type="Gene3D" id="3.40.630.30">
    <property type="match status" value="1"/>
</dbReference>
<evidence type="ECO:0000256" key="2">
    <source>
        <dbReference type="ARBA" id="ARBA00023315"/>
    </source>
</evidence>